<dbReference type="InterPro" id="IPR001853">
    <property type="entry name" value="DSBA-like_thioredoxin_dom"/>
</dbReference>
<keyword evidence="3" id="KW-1185">Reference proteome</keyword>
<protein>
    <submittedName>
        <fullName evidence="2">2-hydroxychromene-2-carboxylate isomerase</fullName>
    </submittedName>
</protein>
<dbReference type="AlphaFoldDB" id="A0AAE3G101"/>
<dbReference type="GO" id="GO:0004364">
    <property type="term" value="F:glutathione transferase activity"/>
    <property type="evidence" value="ECO:0007669"/>
    <property type="project" value="TreeGrafter"/>
</dbReference>
<dbReference type="SUPFAM" id="SSF52833">
    <property type="entry name" value="Thioredoxin-like"/>
    <property type="match status" value="1"/>
</dbReference>
<dbReference type="GO" id="GO:0004602">
    <property type="term" value="F:glutathione peroxidase activity"/>
    <property type="evidence" value="ECO:0007669"/>
    <property type="project" value="TreeGrafter"/>
</dbReference>
<sequence>MLTALGLPAREIIETAESPSNKEHLRQQTDEALARGIFGAPTFFVGDEMFWGNDRLDDAMDRLRSRESTLY</sequence>
<dbReference type="PANTHER" id="PTHR42943:SF2">
    <property type="entry name" value="GLUTATHIONE S-TRANSFERASE KAPPA 1"/>
    <property type="match status" value="1"/>
</dbReference>
<comment type="caution">
    <text evidence="2">The sequence shown here is derived from an EMBL/GenBank/DDBJ whole genome shotgun (WGS) entry which is preliminary data.</text>
</comment>
<dbReference type="GO" id="GO:0006749">
    <property type="term" value="P:glutathione metabolic process"/>
    <property type="evidence" value="ECO:0007669"/>
    <property type="project" value="TreeGrafter"/>
</dbReference>
<gene>
    <name evidence="2" type="ORF">J2T57_000519</name>
</gene>
<evidence type="ECO:0000259" key="1">
    <source>
        <dbReference type="Pfam" id="PF01323"/>
    </source>
</evidence>
<dbReference type="Gene3D" id="3.40.30.10">
    <property type="entry name" value="Glutaredoxin"/>
    <property type="match status" value="1"/>
</dbReference>
<dbReference type="InterPro" id="IPR036249">
    <property type="entry name" value="Thioredoxin-like_sf"/>
</dbReference>
<organism evidence="2 3">
    <name type="scientific">Natronocella acetinitrilica</name>
    <dbReference type="NCBI Taxonomy" id="414046"/>
    <lineage>
        <taxon>Bacteria</taxon>
        <taxon>Pseudomonadati</taxon>
        <taxon>Pseudomonadota</taxon>
        <taxon>Gammaproteobacteria</taxon>
        <taxon>Chromatiales</taxon>
        <taxon>Ectothiorhodospiraceae</taxon>
        <taxon>Natronocella</taxon>
    </lineage>
</organism>
<evidence type="ECO:0000313" key="2">
    <source>
        <dbReference type="EMBL" id="MCP1673427.1"/>
    </source>
</evidence>
<dbReference type="GO" id="GO:0016853">
    <property type="term" value="F:isomerase activity"/>
    <property type="evidence" value="ECO:0007669"/>
    <property type="project" value="UniProtKB-KW"/>
</dbReference>
<reference evidence="2" key="1">
    <citation type="submission" date="2022-03" db="EMBL/GenBank/DDBJ databases">
        <title>Genomic Encyclopedia of Type Strains, Phase III (KMG-III): the genomes of soil and plant-associated and newly described type strains.</title>
        <authorList>
            <person name="Whitman W."/>
        </authorList>
    </citation>
    <scope>NUCLEOTIDE SEQUENCE</scope>
    <source>
        <strain evidence="2">ANL 6-2</strain>
    </source>
</reference>
<accession>A0AAE3G101</accession>
<dbReference type="PANTHER" id="PTHR42943">
    <property type="entry name" value="GLUTATHIONE S-TRANSFERASE KAPPA"/>
    <property type="match status" value="1"/>
</dbReference>
<dbReference type="InterPro" id="IPR051924">
    <property type="entry name" value="GST_Kappa/NadH"/>
</dbReference>
<evidence type="ECO:0000313" key="3">
    <source>
        <dbReference type="Proteomes" id="UP001205843"/>
    </source>
</evidence>
<dbReference type="EMBL" id="JALJXV010000001">
    <property type="protein sequence ID" value="MCP1673427.1"/>
    <property type="molecule type" value="Genomic_DNA"/>
</dbReference>
<feature type="domain" description="DSBA-like thioredoxin" evidence="1">
    <location>
        <begin position="2"/>
        <end position="63"/>
    </location>
</feature>
<keyword evidence="2" id="KW-0413">Isomerase</keyword>
<dbReference type="Proteomes" id="UP001205843">
    <property type="component" value="Unassembled WGS sequence"/>
</dbReference>
<dbReference type="Pfam" id="PF01323">
    <property type="entry name" value="DSBA"/>
    <property type="match status" value="1"/>
</dbReference>
<proteinExistence type="predicted"/>
<name>A0AAE3G101_9GAMM</name>